<dbReference type="Pfam" id="PF01225">
    <property type="entry name" value="Mur_ligase"/>
    <property type="match status" value="1"/>
</dbReference>
<dbReference type="GO" id="GO:0008360">
    <property type="term" value="P:regulation of cell shape"/>
    <property type="evidence" value="ECO:0007669"/>
    <property type="project" value="UniProtKB-KW"/>
</dbReference>
<evidence type="ECO:0000256" key="7">
    <source>
        <dbReference type="ARBA" id="ARBA00023306"/>
    </source>
</evidence>
<dbReference type="InterPro" id="IPR036615">
    <property type="entry name" value="Mur_ligase_C_dom_sf"/>
</dbReference>
<evidence type="ECO:0000256" key="5">
    <source>
        <dbReference type="ARBA" id="ARBA00022960"/>
    </source>
</evidence>
<sequence>MKIHFIGIGGIGVSALAKYYLQKGWEVSGCDLVSTEITDQLKEMGISVRIGEPDISCVPENADRVVYSPAVPIDNIERKKKEAQSYPEALGELTKTHYTIAVSGTHGKSTTSSMIGLLLVKAGFDPTIIVGTKLKELRDSNCRVGKSKYLVIEADEHFASFLNYWPSILVLTTVEADHLDYYKNLKNIVETFKKYVGHLPEDGWLVANENDKNITEIRSVADASQTMLFSLKQQEAEELRKLMKIPGEHNVTNALAALSTARILTIPDDISFKALSEYQGSWRRFEIFQLKKPKPYTLVSDYGHHPTEIKVTVEAAKQKWPDKPIWLVFQPHQYQRTHLLWDDFVNVLSNLPVEKLIITDIYDVAGREDPVAKANVSSEKLVSAVSAYKGSVLYLKNNEEAKTYLKENLKGGEIVMVMGAGDIYGLTRSLEKEKIS</sequence>
<accession>A0A1G2RK55</accession>
<evidence type="ECO:0000256" key="1">
    <source>
        <dbReference type="ARBA" id="ARBA00022598"/>
    </source>
</evidence>
<dbReference type="GO" id="GO:0051301">
    <property type="term" value="P:cell division"/>
    <property type="evidence" value="ECO:0007669"/>
    <property type="project" value="UniProtKB-KW"/>
</dbReference>
<evidence type="ECO:0000259" key="11">
    <source>
        <dbReference type="Pfam" id="PF08245"/>
    </source>
</evidence>
<evidence type="ECO:0000256" key="4">
    <source>
        <dbReference type="ARBA" id="ARBA00022840"/>
    </source>
</evidence>
<name>A0A1G2RK55_9BACT</name>
<dbReference type="InterPro" id="IPR050061">
    <property type="entry name" value="MurCDEF_pg_biosynth"/>
</dbReference>
<dbReference type="Gene3D" id="3.90.190.20">
    <property type="entry name" value="Mur ligase, C-terminal domain"/>
    <property type="match status" value="1"/>
</dbReference>
<dbReference type="AlphaFoldDB" id="A0A1G2RK55"/>
<dbReference type="Pfam" id="PF02875">
    <property type="entry name" value="Mur_ligase_C"/>
    <property type="match status" value="1"/>
</dbReference>
<evidence type="ECO:0000259" key="9">
    <source>
        <dbReference type="Pfam" id="PF01225"/>
    </source>
</evidence>
<dbReference type="EMBL" id="MHUG01000019">
    <property type="protein sequence ID" value="OHA72898.1"/>
    <property type="molecule type" value="Genomic_DNA"/>
</dbReference>
<feature type="domain" description="Mur ligase C-terminal" evidence="10">
    <location>
        <begin position="283"/>
        <end position="421"/>
    </location>
</feature>
<keyword evidence="4" id="KW-0067">ATP-binding</keyword>
<dbReference type="SUPFAM" id="SSF51984">
    <property type="entry name" value="MurCD N-terminal domain"/>
    <property type="match status" value="1"/>
</dbReference>
<protein>
    <recommendedName>
        <fullName evidence="14">UDP-N-acetylmuramate--L-alanine ligase</fullName>
    </recommendedName>
</protein>
<dbReference type="GO" id="GO:0005524">
    <property type="term" value="F:ATP binding"/>
    <property type="evidence" value="ECO:0007669"/>
    <property type="project" value="UniProtKB-KW"/>
</dbReference>
<dbReference type="InterPro" id="IPR036565">
    <property type="entry name" value="Mur-like_cat_sf"/>
</dbReference>
<feature type="domain" description="Mur ligase N-terminal catalytic" evidence="9">
    <location>
        <begin position="2"/>
        <end position="98"/>
    </location>
</feature>
<dbReference type="InterPro" id="IPR013221">
    <property type="entry name" value="Mur_ligase_cen"/>
</dbReference>
<dbReference type="InterPro" id="IPR000713">
    <property type="entry name" value="Mur_ligase_N"/>
</dbReference>
<keyword evidence="5" id="KW-0133">Cell shape</keyword>
<dbReference type="InterPro" id="IPR004101">
    <property type="entry name" value="Mur_ligase_C"/>
</dbReference>
<organism evidence="12 13">
    <name type="scientific">Candidatus Wildermuthbacteria bacterium RIFCSPLOWO2_01_FULL_48_16</name>
    <dbReference type="NCBI Taxonomy" id="1802461"/>
    <lineage>
        <taxon>Bacteria</taxon>
        <taxon>Candidatus Wildermuthiibacteriota</taxon>
    </lineage>
</organism>
<reference evidence="12 13" key="1">
    <citation type="journal article" date="2016" name="Nat. Commun.">
        <title>Thousands of microbial genomes shed light on interconnected biogeochemical processes in an aquifer system.</title>
        <authorList>
            <person name="Anantharaman K."/>
            <person name="Brown C.T."/>
            <person name="Hug L.A."/>
            <person name="Sharon I."/>
            <person name="Castelle C.J."/>
            <person name="Probst A.J."/>
            <person name="Thomas B.C."/>
            <person name="Singh A."/>
            <person name="Wilkins M.J."/>
            <person name="Karaoz U."/>
            <person name="Brodie E.L."/>
            <person name="Williams K.H."/>
            <person name="Hubbard S.S."/>
            <person name="Banfield J.F."/>
        </authorList>
    </citation>
    <scope>NUCLEOTIDE SEQUENCE [LARGE SCALE GENOMIC DNA]</scope>
</reference>
<evidence type="ECO:0000313" key="12">
    <source>
        <dbReference type="EMBL" id="OHA72898.1"/>
    </source>
</evidence>
<dbReference type="SUPFAM" id="SSF53244">
    <property type="entry name" value="MurD-like peptide ligases, peptide-binding domain"/>
    <property type="match status" value="1"/>
</dbReference>
<keyword evidence="7" id="KW-0131">Cell cycle</keyword>
<evidence type="ECO:0008006" key="14">
    <source>
        <dbReference type="Google" id="ProtNLM"/>
    </source>
</evidence>
<dbReference type="GO" id="GO:0071555">
    <property type="term" value="P:cell wall organization"/>
    <property type="evidence" value="ECO:0007669"/>
    <property type="project" value="UniProtKB-KW"/>
</dbReference>
<evidence type="ECO:0000313" key="13">
    <source>
        <dbReference type="Proteomes" id="UP000176917"/>
    </source>
</evidence>
<dbReference type="PANTHER" id="PTHR43445">
    <property type="entry name" value="UDP-N-ACETYLMURAMATE--L-ALANINE LIGASE-RELATED"/>
    <property type="match status" value="1"/>
</dbReference>
<gene>
    <name evidence="12" type="ORF">A3B24_03325</name>
</gene>
<evidence type="ECO:0000256" key="3">
    <source>
        <dbReference type="ARBA" id="ARBA00022741"/>
    </source>
</evidence>
<dbReference type="GO" id="GO:0016881">
    <property type="term" value="F:acid-amino acid ligase activity"/>
    <property type="evidence" value="ECO:0007669"/>
    <property type="project" value="InterPro"/>
</dbReference>
<dbReference type="Pfam" id="PF08245">
    <property type="entry name" value="Mur_ligase_M"/>
    <property type="match status" value="1"/>
</dbReference>
<dbReference type="Proteomes" id="UP000176917">
    <property type="component" value="Unassembled WGS sequence"/>
</dbReference>
<keyword evidence="6" id="KW-0573">Peptidoglycan synthesis</keyword>
<evidence type="ECO:0000256" key="2">
    <source>
        <dbReference type="ARBA" id="ARBA00022618"/>
    </source>
</evidence>
<comment type="caution">
    <text evidence="12">The sequence shown here is derived from an EMBL/GenBank/DDBJ whole genome shotgun (WGS) entry which is preliminary data.</text>
</comment>
<proteinExistence type="predicted"/>
<dbReference type="Gene3D" id="3.40.50.720">
    <property type="entry name" value="NAD(P)-binding Rossmann-like Domain"/>
    <property type="match status" value="1"/>
</dbReference>
<keyword evidence="3" id="KW-0547">Nucleotide-binding</keyword>
<dbReference type="SUPFAM" id="SSF53623">
    <property type="entry name" value="MurD-like peptide ligases, catalytic domain"/>
    <property type="match status" value="1"/>
</dbReference>
<keyword evidence="8" id="KW-0961">Cell wall biogenesis/degradation</keyword>
<dbReference type="GO" id="GO:0009252">
    <property type="term" value="P:peptidoglycan biosynthetic process"/>
    <property type="evidence" value="ECO:0007669"/>
    <property type="project" value="UniProtKB-KW"/>
</dbReference>
<feature type="domain" description="Mur ligase central" evidence="11">
    <location>
        <begin position="102"/>
        <end position="260"/>
    </location>
</feature>
<dbReference type="STRING" id="1802461.A3B24_03325"/>
<evidence type="ECO:0000256" key="8">
    <source>
        <dbReference type="ARBA" id="ARBA00023316"/>
    </source>
</evidence>
<evidence type="ECO:0000256" key="6">
    <source>
        <dbReference type="ARBA" id="ARBA00022984"/>
    </source>
</evidence>
<keyword evidence="2" id="KW-0132">Cell division</keyword>
<dbReference type="Gene3D" id="3.40.1190.10">
    <property type="entry name" value="Mur-like, catalytic domain"/>
    <property type="match status" value="1"/>
</dbReference>
<keyword evidence="1" id="KW-0436">Ligase</keyword>
<dbReference type="PANTHER" id="PTHR43445:SF3">
    <property type="entry name" value="UDP-N-ACETYLMURAMATE--L-ALANINE LIGASE"/>
    <property type="match status" value="1"/>
</dbReference>
<evidence type="ECO:0000259" key="10">
    <source>
        <dbReference type="Pfam" id="PF02875"/>
    </source>
</evidence>